<feature type="domain" description="FAD/NAD(P)-binding" evidence="6">
    <location>
        <begin position="7"/>
        <end position="318"/>
    </location>
</feature>
<feature type="transmembrane region" description="Helical" evidence="4">
    <location>
        <begin position="585"/>
        <end position="605"/>
    </location>
</feature>
<keyword evidence="4" id="KW-1133">Transmembrane helix</keyword>
<dbReference type="EMBL" id="PCTA01000018">
    <property type="protein sequence ID" value="PIP61694.1"/>
    <property type="molecule type" value="Genomic_DNA"/>
</dbReference>
<dbReference type="SUPFAM" id="SSF55424">
    <property type="entry name" value="FAD/NAD-linked reductases, dimerisation (C-terminal) domain"/>
    <property type="match status" value="1"/>
</dbReference>
<dbReference type="Proteomes" id="UP000231246">
    <property type="component" value="Unassembled WGS sequence"/>
</dbReference>
<evidence type="ECO:0008006" key="10">
    <source>
        <dbReference type="Google" id="ProtNLM"/>
    </source>
</evidence>
<comment type="cofactor">
    <cofactor evidence="1">
        <name>FAD</name>
        <dbReference type="ChEBI" id="CHEBI:57692"/>
    </cofactor>
</comment>
<evidence type="ECO:0000256" key="4">
    <source>
        <dbReference type="SAM" id="Phobius"/>
    </source>
</evidence>
<organism evidence="8 9">
    <name type="scientific">Candidatus Roizmanbacteria bacterium CG22_combo_CG10-13_8_21_14_all_38_20</name>
    <dbReference type="NCBI Taxonomy" id="1974862"/>
    <lineage>
        <taxon>Bacteria</taxon>
        <taxon>Candidatus Roizmaniibacteriota</taxon>
    </lineage>
</organism>
<keyword evidence="3" id="KW-0274">FAD</keyword>
<dbReference type="InterPro" id="IPR004099">
    <property type="entry name" value="Pyr_nucl-diS_OxRdtase_dimer"/>
</dbReference>
<feature type="transmembrane region" description="Helical" evidence="4">
    <location>
        <begin position="467"/>
        <end position="487"/>
    </location>
</feature>
<dbReference type="Gene3D" id="3.30.390.30">
    <property type="match status" value="1"/>
</dbReference>
<comment type="caution">
    <text evidence="8">The sequence shown here is derived from an EMBL/GenBank/DDBJ whole genome shotgun (WGS) entry which is preliminary data.</text>
</comment>
<proteinExistence type="predicted"/>
<sequence>MTPVKSYDYVVIGAGSGGLTVAVGLAKLSKNVFVVSEDIGGDCTHTGCIPSKRFLHLAHTYHSSKNSTSEISKENIFIKIRNTIHEIEHEDINILHSNNIPYVLGTACFISDHKLELTQTFGKKQIIRFKHAIISTGSSPNIIPIAGIPSERILTNESVFDLERIPKTLTIIGGGPIGVEMATAFAKMDTKVRMIVRSALLSNQPRRTTDIVTLSLQELAVDIYEDIKSFLYNNHSQSFDLFNKQNEKIVSIPGSEYYLVALGRNPNVKTLKLEHAGIVYDSDGIRTNNNLQTSKHHIFAIGDVTPEAKFTHLANNHGRFVVSKILLPWVQRKRAILPAVTFSDPPIASVGLNQEETFIKGFEIDFSTSDRAKIEEQSKLFGIIFIHMLTGRIVGASIVGNFSEHIINFFTLAIQKKVSIFGLSNFMTPYPTYFNSFNNLYVHFLNEFKNSLKHNIYTFLKFHSMRIIAIILWVIIAVFLLQYLQSLDYNLTLLARNLAQLFTSKAGAIYFILIYSLRATISFSATVLTLLAGSLYGFWKGLFLTVIASNLSSTVAYFLGKTIFSSESKDRAKESHIHGSIRKNAFEGILIFRLAGFPYDLLSYISGALRIPFWKFIAATAIGSLPGSVAIVSIGASVKNIENFENIRIDPRFLGLGILLAAVSIGISLYIKSKKRN</sequence>
<feature type="transmembrane region" description="Helical" evidence="4">
    <location>
        <begin position="508"/>
        <end position="536"/>
    </location>
</feature>
<evidence type="ECO:0000256" key="2">
    <source>
        <dbReference type="ARBA" id="ARBA00022630"/>
    </source>
</evidence>
<feature type="domain" description="Pyridine nucleotide-disulphide oxidoreductase dimerisation" evidence="5">
    <location>
        <begin position="338"/>
        <end position="438"/>
    </location>
</feature>
<dbReference type="GO" id="GO:0050660">
    <property type="term" value="F:flavin adenine dinucleotide binding"/>
    <property type="evidence" value="ECO:0007669"/>
    <property type="project" value="TreeGrafter"/>
</dbReference>
<dbReference type="AlphaFoldDB" id="A0A2H0BVR6"/>
<keyword evidence="4" id="KW-0472">Membrane</keyword>
<evidence type="ECO:0000259" key="5">
    <source>
        <dbReference type="Pfam" id="PF02852"/>
    </source>
</evidence>
<evidence type="ECO:0000256" key="1">
    <source>
        <dbReference type="ARBA" id="ARBA00001974"/>
    </source>
</evidence>
<dbReference type="InterPro" id="IPR016156">
    <property type="entry name" value="FAD/NAD-linked_Rdtase_dimer_sf"/>
</dbReference>
<dbReference type="Pfam" id="PF09335">
    <property type="entry name" value="VTT_dom"/>
    <property type="match status" value="1"/>
</dbReference>
<keyword evidence="2" id="KW-0285">Flavoprotein</keyword>
<evidence type="ECO:0000313" key="9">
    <source>
        <dbReference type="Proteomes" id="UP000231246"/>
    </source>
</evidence>
<protein>
    <recommendedName>
        <fullName evidence="10">FAD/NAD(P)-binding domain-containing protein</fullName>
    </recommendedName>
</protein>
<dbReference type="InterPro" id="IPR036188">
    <property type="entry name" value="FAD/NAD-bd_sf"/>
</dbReference>
<dbReference type="PRINTS" id="PR00411">
    <property type="entry name" value="PNDRDTASEI"/>
</dbReference>
<evidence type="ECO:0000256" key="3">
    <source>
        <dbReference type="ARBA" id="ARBA00022827"/>
    </source>
</evidence>
<feature type="transmembrane region" description="Helical" evidence="4">
    <location>
        <begin position="380"/>
        <end position="402"/>
    </location>
</feature>
<dbReference type="InterPro" id="IPR023753">
    <property type="entry name" value="FAD/NAD-binding_dom"/>
</dbReference>
<dbReference type="GO" id="GO:0003955">
    <property type="term" value="F:NAD(P)H dehydrogenase (quinone) activity"/>
    <property type="evidence" value="ECO:0007669"/>
    <property type="project" value="TreeGrafter"/>
</dbReference>
<evidence type="ECO:0000313" key="8">
    <source>
        <dbReference type="EMBL" id="PIP61694.1"/>
    </source>
</evidence>
<dbReference type="Pfam" id="PF07992">
    <property type="entry name" value="Pyr_redox_2"/>
    <property type="match status" value="1"/>
</dbReference>
<name>A0A2H0BVR6_9BACT</name>
<feature type="domain" description="VTT" evidence="7">
    <location>
        <begin position="526"/>
        <end position="636"/>
    </location>
</feature>
<dbReference type="PRINTS" id="PR00368">
    <property type="entry name" value="FADPNR"/>
</dbReference>
<evidence type="ECO:0000259" key="7">
    <source>
        <dbReference type="Pfam" id="PF09335"/>
    </source>
</evidence>
<feature type="transmembrane region" description="Helical" evidence="4">
    <location>
        <begin position="542"/>
        <end position="564"/>
    </location>
</feature>
<feature type="transmembrane region" description="Helical" evidence="4">
    <location>
        <begin position="653"/>
        <end position="671"/>
    </location>
</feature>
<dbReference type="Pfam" id="PF02852">
    <property type="entry name" value="Pyr_redox_dim"/>
    <property type="match status" value="1"/>
</dbReference>
<dbReference type="PANTHER" id="PTHR43014">
    <property type="entry name" value="MERCURIC REDUCTASE"/>
    <property type="match status" value="1"/>
</dbReference>
<evidence type="ECO:0000259" key="6">
    <source>
        <dbReference type="Pfam" id="PF07992"/>
    </source>
</evidence>
<dbReference type="PANTHER" id="PTHR43014:SF2">
    <property type="entry name" value="MERCURIC REDUCTASE"/>
    <property type="match status" value="1"/>
</dbReference>
<reference evidence="8 9" key="1">
    <citation type="submission" date="2017-09" db="EMBL/GenBank/DDBJ databases">
        <title>Depth-based differentiation of microbial function through sediment-hosted aquifers and enrichment of novel symbionts in the deep terrestrial subsurface.</title>
        <authorList>
            <person name="Probst A.J."/>
            <person name="Ladd B."/>
            <person name="Jarett J.K."/>
            <person name="Geller-Mcgrath D.E."/>
            <person name="Sieber C.M."/>
            <person name="Emerson J.B."/>
            <person name="Anantharaman K."/>
            <person name="Thomas B.C."/>
            <person name="Malmstrom R."/>
            <person name="Stieglmeier M."/>
            <person name="Klingl A."/>
            <person name="Woyke T."/>
            <person name="Ryan C.M."/>
            <person name="Banfield J.F."/>
        </authorList>
    </citation>
    <scope>NUCLEOTIDE SEQUENCE [LARGE SCALE GENOMIC DNA]</scope>
    <source>
        <strain evidence="8">CG22_combo_CG10-13_8_21_14_all_38_20</strain>
    </source>
</reference>
<dbReference type="SUPFAM" id="SSF51905">
    <property type="entry name" value="FAD/NAD(P)-binding domain"/>
    <property type="match status" value="2"/>
</dbReference>
<keyword evidence="4" id="KW-0812">Transmembrane</keyword>
<feature type="transmembrane region" description="Helical" evidence="4">
    <location>
        <begin position="611"/>
        <end position="632"/>
    </location>
</feature>
<dbReference type="Gene3D" id="3.50.50.60">
    <property type="entry name" value="FAD/NAD(P)-binding domain"/>
    <property type="match status" value="2"/>
</dbReference>
<gene>
    <name evidence="8" type="ORF">COW99_02715</name>
</gene>
<dbReference type="InterPro" id="IPR032816">
    <property type="entry name" value="VTT_dom"/>
</dbReference>
<accession>A0A2H0BVR6</accession>